<reference evidence="1 2" key="1">
    <citation type="submission" date="2019-03" db="EMBL/GenBank/DDBJ databases">
        <title>Genomic Encyclopedia of Type Strains, Phase IV (KMG-IV): sequencing the most valuable type-strain genomes for metagenomic binning, comparative biology and taxonomic classification.</title>
        <authorList>
            <person name="Goeker M."/>
        </authorList>
    </citation>
    <scope>NUCLEOTIDE SEQUENCE [LARGE SCALE GENOMIC DNA]</scope>
    <source>
        <strain evidence="1 2">DSM 19377</strain>
    </source>
</reference>
<keyword evidence="2" id="KW-1185">Reference proteome</keyword>
<dbReference type="AlphaFoldDB" id="A0A4R2P4N9"/>
<name>A0A4R2P4N9_9BACL</name>
<gene>
    <name evidence="1" type="ORF">EV207_10971</name>
</gene>
<sequence>MSLMRAMKDKPHPEIRPIRILTFNLNAFSLFSAELVIIKEENACVQKRKNEKYIAVDSAVRVEA</sequence>
<organism evidence="1 2">
    <name type="scientific">Scopulibacillus darangshiensis</name>
    <dbReference type="NCBI Taxonomy" id="442528"/>
    <lineage>
        <taxon>Bacteria</taxon>
        <taxon>Bacillati</taxon>
        <taxon>Bacillota</taxon>
        <taxon>Bacilli</taxon>
        <taxon>Bacillales</taxon>
        <taxon>Sporolactobacillaceae</taxon>
        <taxon>Scopulibacillus</taxon>
    </lineage>
</organism>
<proteinExistence type="predicted"/>
<comment type="caution">
    <text evidence="1">The sequence shown here is derived from an EMBL/GenBank/DDBJ whole genome shotgun (WGS) entry which is preliminary data.</text>
</comment>
<accession>A0A4R2P4N9</accession>
<protein>
    <submittedName>
        <fullName evidence="1">Uncharacterized protein</fullName>
    </submittedName>
</protein>
<dbReference type="Proteomes" id="UP000295416">
    <property type="component" value="Unassembled WGS sequence"/>
</dbReference>
<dbReference type="EMBL" id="SLXK01000009">
    <property type="protein sequence ID" value="TCP29617.1"/>
    <property type="molecule type" value="Genomic_DNA"/>
</dbReference>
<evidence type="ECO:0000313" key="2">
    <source>
        <dbReference type="Proteomes" id="UP000295416"/>
    </source>
</evidence>
<evidence type="ECO:0000313" key="1">
    <source>
        <dbReference type="EMBL" id="TCP29617.1"/>
    </source>
</evidence>